<feature type="domain" description="Reticulon" evidence="7">
    <location>
        <begin position="5"/>
        <end position="192"/>
    </location>
</feature>
<dbReference type="PROSITE" id="PS50845">
    <property type="entry name" value="RETICULON"/>
    <property type="match status" value="1"/>
</dbReference>
<dbReference type="KEGG" id="char:105909430"/>
<dbReference type="GO" id="GO:0071787">
    <property type="term" value="P:endoplasmic reticulum tubular network formation"/>
    <property type="evidence" value="ECO:0007669"/>
    <property type="project" value="TreeGrafter"/>
</dbReference>
<dbReference type="GO" id="GO:0043005">
    <property type="term" value="C:neuron projection"/>
    <property type="evidence" value="ECO:0007669"/>
    <property type="project" value="TreeGrafter"/>
</dbReference>
<dbReference type="PANTHER" id="PTHR45799:SF6">
    <property type="entry name" value="RETICULON"/>
    <property type="match status" value="1"/>
</dbReference>
<dbReference type="OrthoDB" id="567788at2759"/>
<dbReference type="Gene3D" id="1.20.5.2480">
    <property type="match status" value="1"/>
</dbReference>
<gene>
    <name evidence="9" type="primary">rtn1a</name>
</gene>
<dbReference type="InterPro" id="IPR003388">
    <property type="entry name" value="Reticulon"/>
</dbReference>
<evidence type="ECO:0000256" key="5">
    <source>
        <dbReference type="ARBA" id="ARBA00023136"/>
    </source>
</evidence>
<keyword evidence="4 6" id="KW-1133">Transmembrane helix</keyword>
<keyword evidence="3" id="KW-0256">Endoplasmic reticulum</keyword>
<comment type="subcellular location">
    <subcellularLocation>
        <location evidence="1">Endoplasmic reticulum membrane</location>
        <topology evidence="1">Multi-pass membrane protein</topology>
    </subcellularLocation>
</comment>
<evidence type="ECO:0000256" key="6">
    <source>
        <dbReference type="RuleBase" id="RU210713"/>
    </source>
</evidence>
<dbReference type="InterPro" id="IPR046964">
    <property type="entry name" value="RTN1-4"/>
</dbReference>
<evidence type="ECO:0000256" key="1">
    <source>
        <dbReference type="ARBA" id="ARBA00004477"/>
    </source>
</evidence>
<evidence type="ECO:0000256" key="3">
    <source>
        <dbReference type="ARBA" id="ARBA00022824"/>
    </source>
</evidence>
<dbReference type="AlphaFoldDB" id="A0A6P3WAD3"/>
<dbReference type="RefSeq" id="XP_012693511.1">
    <property type="nucleotide sequence ID" value="XM_012838057.3"/>
</dbReference>
<evidence type="ECO:0000259" key="7">
    <source>
        <dbReference type="PROSITE" id="PS50845"/>
    </source>
</evidence>
<protein>
    <recommendedName>
        <fullName evidence="6">Reticulon</fullName>
    </recommendedName>
</protein>
<evidence type="ECO:0000256" key="4">
    <source>
        <dbReference type="ARBA" id="ARBA00022989"/>
    </source>
</evidence>
<dbReference type="GO" id="GO:0014069">
    <property type="term" value="C:postsynaptic density"/>
    <property type="evidence" value="ECO:0007669"/>
    <property type="project" value="TreeGrafter"/>
</dbReference>
<dbReference type="CTD" id="323706"/>
<accession>A0A6P3WAD3</accession>
<feature type="transmembrane region" description="Helical" evidence="6">
    <location>
        <begin position="123"/>
        <end position="151"/>
    </location>
</feature>
<keyword evidence="5 6" id="KW-0472">Membrane</keyword>
<proteinExistence type="predicted"/>
<evidence type="ECO:0000313" key="9">
    <source>
        <dbReference type="RefSeq" id="XP_012693511.1"/>
    </source>
</evidence>
<dbReference type="Pfam" id="PF02453">
    <property type="entry name" value="Reticulon"/>
    <property type="match status" value="1"/>
</dbReference>
<dbReference type="Proteomes" id="UP000515152">
    <property type="component" value="Chromosome 14"/>
</dbReference>
<dbReference type="GO" id="GO:0005789">
    <property type="term" value="C:endoplasmic reticulum membrane"/>
    <property type="evidence" value="ECO:0007669"/>
    <property type="project" value="UniProtKB-SubCell"/>
</dbReference>
<evidence type="ECO:0000313" key="8">
    <source>
        <dbReference type="Proteomes" id="UP000515152"/>
    </source>
</evidence>
<reference evidence="9" key="1">
    <citation type="submission" date="2025-08" db="UniProtKB">
        <authorList>
            <consortium name="RefSeq"/>
        </authorList>
    </citation>
    <scope>IDENTIFICATION</scope>
</reference>
<dbReference type="GeneID" id="105909430"/>
<sequence length="192" mass="21594">MGSTAMEILYWRDPRKTGVLAGSVLLLLVSLSRFSVLSVTAHVALAVLSVTISVRAYRSLLQALQKKDEGHPFKSYLEFEVALTPEQMSSYIEKLQLYLNISLVELRRLFLVQDLLDSIKFAVLMWLLTYLGAVFNGLTLLILAVVTMFTLPVVYEKYQTQIDHCLGMVKTNVQLILAKIKSKVPGARTKNE</sequence>
<name>A0A6P3WAD3_CLUHA</name>
<dbReference type="PANTHER" id="PTHR45799">
    <property type="entry name" value="RETICULON-LIKE PROTEIN"/>
    <property type="match status" value="1"/>
</dbReference>
<dbReference type="GO" id="GO:0007420">
    <property type="term" value="P:brain development"/>
    <property type="evidence" value="ECO:0007669"/>
    <property type="project" value="TreeGrafter"/>
</dbReference>
<comment type="caution">
    <text evidence="6">Lacks conserved residue(s) required for the propagation of feature annotation.</text>
</comment>
<dbReference type="GO" id="GO:0030182">
    <property type="term" value="P:neuron differentiation"/>
    <property type="evidence" value="ECO:0007669"/>
    <property type="project" value="TreeGrafter"/>
</dbReference>
<organism evidence="8 9">
    <name type="scientific">Clupea harengus</name>
    <name type="common">Atlantic herring</name>
    <dbReference type="NCBI Taxonomy" id="7950"/>
    <lineage>
        <taxon>Eukaryota</taxon>
        <taxon>Metazoa</taxon>
        <taxon>Chordata</taxon>
        <taxon>Craniata</taxon>
        <taxon>Vertebrata</taxon>
        <taxon>Euteleostomi</taxon>
        <taxon>Actinopterygii</taxon>
        <taxon>Neopterygii</taxon>
        <taxon>Teleostei</taxon>
        <taxon>Clupei</taxon>
        <taxon>Clupeiformes</taxon>
        <taxon>Clupeoidei</taxon>
        <taxon>Clupeidae</taxon>
        <taxon>Clupea</taxon>
    </lineage>
</organism>
<keyword evidence="8" id="KW-1185">Reference proteome</keyword>
<evidence type="ECO:0000256" key="2">
    <source>
        <dbReference type="ARBA" id="ARBA00022692"/>
    </source>
</evidence>
<keyword evidence="2 6" id="KW-0812">Transmembrane</keyword>